<organism evidence="1 2">
    <name type="scientific">Citroniella saccharovorans</name>
    <dbReference type="NCBI Taxonomy" id="2053367"/>
    <lineage>
        <taxon>Bacteria</taxon>
        <taxon>Bacillati</taxon>
        <taxon>Bacillota</taxon>
        <taxon>Tissierellia</taxon>
        <taxon>Tissierellales</taxon>
        <taxon>Peptoniphilaceae</taxon>
        <taxon>Citroniella</taxon>
    </lineage>
</organism>
<accession>A0AAW9MT51</accession>
<evidence type="ECO:0000313" key="2">
    <source>
        <dbReference type="Proteomes" id="UP001357733"/>
    </source>
</evidence>
<dbReference type="EMBL" id="JAYKOT010000003">
    <property type="protein sequence ID" value="MEB3429211.1"/>
    <property type="molecule type" value="Genomic_DNA"/>
</dbReference>
<proteinExistence type="predicted"/>
<gene>
    <name evidence="1" type="ORF">VLK81_04095</name>
</gene>
<dbReference type="AlphaFoldDB" id="A0AAW9MT51"/>
<keyword evidence="2" id="KW-1185">Reference proteome</keyword>
<reference evidence="1 2" key="1">
    <citation type="submission" date="2024-01" db="EMBL/GenBank/DDBJ databases">
        <title>Complete genome sequence of Citroniella saccharovorans strain M6.X9, isolated from human fecal sample.</title>
        <authorList>
            <person name="Cheng G."/>
            <person name="Westerholm M."/>
            <person name="Schnurer A."/>
        </authorList>
    </citation>
    <scope>NUCLEOTIDE SEQUENCE [LARGE SCALE GENOMIC DNA]</scope>
    <source>
        <strain evidence="1 2">DSM 29873</strain>
    </source>
</reference>
<dbReference type="RefSeq" id="WP_324619418.1">
    <property type="nucleotide sequence ID" value="NZ_JAYKOT010000003.1"/>
</dbReference>
<evidence type="ECO:0000313" key="1">
    <source>
        <dbReference type="EMBL" id="MEB3429211.1"/>
    </source>
</evidence>
<protein>
    <submittedName>
        <fullName evidence="1">C-GCAxxG-C-C family protein</fullName>
    </submittedName>
</protein>
<dbReference type="InterPro" id="IPR010181">
    <property type="entry name" value="CGCAxxGCC_motif"/>
</dbReference>
<name>A0AAW9MT51_9FIRM</name>
<comment type="caution">
    <text evidence="1">The sequence shown here is derived from an EMBL/GenBank/DDBJ whole genome shotgun (WGS) entry which is preliminary data.</text>
</comment>
<dbReference type="Proteomes" id="UP001357733">
    <property type="component" value="Unassembled WGS sequence"/>
</dbReference>
<dbReference type="Pfam" id="PF09719">
    <property type="entry name" value="C_GCAxxG_C_C"/>
    <property type="match status" value="1"/>
</dbReference>
<sequence length="139" mass="15502">MEIEKVNKLMEEGLSCGQVVLRYFEDKINLDRKVLEKLSAGFEAGGFNGGKCGALLGAYTVLGLLKYNFDDESKVEMIKCIYSLNENFKKEFKTDICEQMLGKNPSTEIGLKEAMSEGKIQSTCPRAITLAIEEVEKCL</sequence>